<dbReference type="Proteomes" id="UP000009183">
    <property type="component" value="Chromosome 16"/>
</dbReference>
<dbReference type="HOGENOM" id="CLU_2517193_0_0_1"/>
<organism evidence="2 3">
    <name type="scientific">Vitis vinifera</name>
    <name type="common">Grape</name>
    <dbReference type="NCBI Taxonomy" id="29760"/>
    <lineage>
        <taxon>Eukaryota</taxon>
        <taxon>Viridiplantae</taxon>
        <taxon>Streptophyta</taxon>
        <taxon>Embryophyta</taxon>
        <taxon>Tracheophyta</taxon>
        <taxon>Spermatophyta</taxon>
        <taxon>Magnoliopsida</taxon>
        <taxon>eudicotyledons</taxon>
        <taxon>Gunneridae</taxon>
        <taxon>Pentapetalae</taxon>
        <taxon>rosids</taxon>
        <taxon>Vitales</taxon>
        <taxon>Vitaceae</taxon>
        <taxon>Viteae</taxon>
        <taxon>Vitis</taxon>
    </lineage>
</organism>
<feature type="compositionally biased region" description="Low complexity" evidence="1">
    <location>
        <begin position="35"/>
        <end position="50"/>
    </location>
</feature>
<dbReference type="AlphaFoldDB" id="F6HAV7"/>
<evidence type="ECO:0000313" key="2">
    <source>
        <dbReference type="EMBL" id="CCB49342.1"/>
    </source>
</evidence>
<dbReference type="PaxDb" id="29760-VIT_16s0022g00340.t01"/>
<dbReference type="InParanoid" id="F6HAV7"/>
<accession>F6HAV7</accession>
<keyword evidence="3" id="KW-1185">Reference proteome</keyword>
<name>F6HAV7_VITVI</name>
<sequence>MTLALLVPRPTFFLPINLSSLIHRYLRKNGKGGSHHSFSSSGDGPDTSSGLENRKPWERESSQESKGRTCLYKFQLEQDAKELQK</sequence>
<proteinExistence type="predicted"/>
<reference evidence="3" key="1">
    <citation type="journal article" date="2007" name="Nature">
        <title>The grapevine genome sequence suggests ancestral hexaploidization in major angiosperm phyla.</title>
        <authorList>
            <consortium name="The French-Italian Public Consortium for Grapevine Genome Characterization."/>
            <person name="Jaillon O."/>
            <person name="Aury J.-M."/>
            <person name="Noel B."/>
            <person name="Policriti A."/>
            <person name="Clepet C."/>
            <person name="Casagrande A."/>
            <person name="Choisne N."/>
            <person name="Aubourg S."/>
            <person name="Vitulo N."/>
            <person name="Jubin C."/>
            <person name="Vezzi A."/>
            <person name="Legeai F."/>
            <person name="Hugueney P."/>
            <person name="Dasilva C."/>
            <person name="Horner D."/>
            <person name="Mica E."/>
            <person name="Jublot D."/>
            <person name="Poulain J."/>
            <person name="Bruyere C."/>
            <person name="Billault A."/>
            <person name="Segurens B."/>
            <person name="Gouyvenoux M."/>
            <person name="Ugarte E."/>
            <person name="Cattonaro F."/>
            <person name="Anthouard V."/>
            <person name="Vico V."/>
            <person name="Del Fabbro C."/>
            <person name="Alaux M."/>
            <person name="Di Gaspero G."/>
            <person name="Dumas V."/>
            <person name="Felice N."/>
            <person name="Paillard S."/>
            <person name="Juman I."/>
            <person name="Moroldo M."/>
            <person name="Scalabrin S."/>
            <person name="Canaguier A."/>
            <person name="Le Clainche I."/>
            <person name="Malacrida G."/>
            <person name="Durand E."/>
            <person name="Pesole G."/>
            <person name="Laucou V."/>
            <person name="Chatelet P."/>
            <person name="Merdinoglu D."/>
            <person name="Delledonne M."/>
            <person name="Pezzotti M."/>
            <person name="Lecharny A."/>
            <person name="Scarpelli C."/>
            <person name="Artiguenave F."/>
            <person name="Pe M.E."/>
            <person name="Valle G."/>
            <person name="Morgante M."/>
            <person name="Caboche M."/>
            <person name="Adam-Blondon A.-F."/>
            <person name="Weissenbach J."/>
            <person name="Quetier F."/>
            <person name="Wincker P."/>
        </authorList>
    </citation>
    <scope>NUCLEOTIDE SEQUENCE [LARGE SCALE GENOMIC DNA]</scope>
    <source>
        <strain evidence="3">cv. Pinot noir / PN40024</strain>
    </source>
</reference>
<feature type="region of interest" description="Disordered" evidence="1">
    <location>
        <begin position="29"/>
        <end position="68"/>
    </location>
</feature>
<protein>
    <submittedName>
        <fullName evidence="2">Uncharacterized protein</fullName>
    </submittedName>
</protein>
<dbReference type="EMBL" id="FN595506">
    <property type="protein sequence ID" value="CCB49342.1"/>
    <property type="molecule type" value="Genomic_DNA"/>
</dbReference>
<feature type="compositionally biased region" description="Basic and acidic residues" evidence="1">
    <location>
        <begin position="52"/>
        <end position="67"/>
    </location>
</feature>
<gene>
    <name evidence="2" type="ordered locus">VIT_16s0022g00340</name>
</gene>
<evidence type="ECO:0000256" key="1">
    <source>
        <dbReference type="SAM" id="MobiDB-lite"/>
    </source>
</evidence>
<evidence type="ECO:0000313" key="3">
    <source>
        <dbReference type="Proteomes" id="UP000009183"/>
    </source>
</evidence>